<dbReference type="EMBL" id="JRPH02000066">
    <property type="protein sequence ID" value="TLE02153.1"/>
    <property type="molecule type" value="Genomic_DNA"/>
</dbReference>
<feature type="region of interest" description="Disordered" evidence="1">
    <location>
        <begin position="37"/>
        <end position="57"/>
    </location>
</feature>
<protein>
    <submittedName>
        <fullName evidence="2">Uncharacterized protein</fullName>
    </submittedName>
</protein>
<evidence type="ECO:0000256" key="1">
    <source>
        <dbReference type="SAM" id="MobiDB-lite"/>
    </source>
</evidence>
<organism evidence="2 3">
    <name type="scientific">Helicobacter bilis</name>
    <dbReference type="NCBI Taxonomy" id="37372"/>
    <lineage>
        <taxon>Bacteria</taxon>
        <taxon>Pseudomonadati</taxon>
        <taxon>Campylobacterota</taxon>
        <taxon>Epsilonproteobacteria</taxon>
        <taxon>Campylobacterales</taxon>
        <taxon>Helicobacteraceae</taxon>
        <taxon>Helicobacter</taxon>
    </lineage>
</organism>
<comment type="caution">
    <text evidence="2">The sequence shown here is derived from an EMBL/GenBank/DDBJ whole genome shotgun (WGS) entry which is preliminary data.</text>
</comment>
<feature type="compositionally biased region" description="Polar residues" evidence="1">
    <location>
        <begin position="85"/>
        <end position="95"/>
    </location>
</feature>
<name>A0A6D2C7A3_9HELI</name>
<accession>A0A6D2C7A3</accession>
<dbReference type="Proteomes" id="UP000029870">
    <property type="component" value="Unassembled WGS sequence"/>
</dbReference>
<dbReference type="GeneID" id="60657288"/>
<evidence type="ECO:0000313" key="2">
    <source>
        <dbReference type="EMBL" id="TLE02153.1"/>
    </source>
</evidence>
<dbReference type="AlphaFoldDB" id="A0A6D2C7A3"/>
<reference evidence="2 3" key="1">
    <citation type="journal article" date="2014" name="Genome Announc.">
        <title>Draft genome sequences of eight enterohepatic helicobacter species isolated from both laboratory and wild rodents.</title>
        <authorList>
            <person name="Sheh A."/>
            <person name="Shen Z."/>
            <person name="Fox J.G."/>
        </authorList>
    </citation>
    <scope>NUCLEOTIDE SEQUENCE [LARGE SCALE GENOMIC DNA]</scope>
    <source>
        <strain evidence="2 3">Missouri</strain>
    </source>
</reference>
<gene>
    <name evidence="2" type="ORF">LS77_011095</name>
</gene>
<feature type="region of interest" description="Disordered" evidence="1">
    <location>
        <begin position="85"/>
        <end position="107"/>
    </location>
</feature>
<dbReference type="RefSeq" id="WP_004084636.1">
    <property type="nucleotide sequence ID" value="NZ_JAERIZ010000025.1"/>
</dbReference>
<evidence type="ECO:0000313" key="3">
    <source>
        <dbReference type="Proteomes" id="UP000029870"/>
    </source>
</evidence>
<proteinExistence type="predicted"/>
<sequence>MALPLIPLIASMGTGQGLAWTTAAGVAGGMAVHSLTKDKEAEAKKQEESLKEQQQKDNEAFQNALNDEANQKEFLNAMQNNKSLQESYNNSLNPPQNTPKEENEVEATTKTLAPKRYRNTGISLFDDKENMNILEAFLAKQLGVDLKRIDIDMNLNANVKRADVGKARGDIATQYADMKTLLDSAEHYEDVYQKQDNSYYGANAFSNVGRYLNYKSGGIFGFLSNEDNKKILTDNQRDEYAVARTLAGGAGKVAVQHVKDAKDLYNNTLKSRGNYLAAVDSVLDQGVNNLNEKYHYTQSIGVPMSESDTLKMELINQLRGDLRRGQGGEALGQGYSKRVKALGILNEKGDGGVSEAIKLLREK</sequence>